<keyword evidence="3" id="KW-1185">Reference proteome</keyword>
<dbReference type="Proteomes" id="UP001634007">
    <property type="component" value="Unassembled WGS sequence"/>
</dbReference>
<feature type="region of interest" description="Disordered" evidence="1">
    <location>
        <begin position="34"/>
        <end position="66"/>
    </location>
</feature>
<dbReference type="AlphaFoldDB" id="A0ABD3J5W4"/>
<feature type="compositionally biased region" description="Basic and acidic residues" evidence="1">
    <location>
        <begin position="34"/>
        <end position="62"/>
    </location>
</feature>
<gene>
    <name evidence="2" type="ORF">ACJRO7_034218</name>
</gene>
<comment type="caution">
    <text evidence="2">The sequence shown here is derived from an EMBL/GenBank/DDBJ whole genome shotgun (WGS) entry which is preliminary data.</text>
</comment>
<evidence type="ECO:0000313" key="3">
    <source>
        <dbReference type="Proteomes" id="UP001634007"/>
    </source>
</evidence>
<reference evidence="2 3" key="1">
    <citation type="submission" date="2024-11" db="EMBL/GenBank/DDBJ databases">
        <title>Chromosome-level genome assembly of Eucalyptus globulus Labill. provides insights into its genome evolution.</title>
        <authorList>
            <person name="Li X."/>
        </authorList>
    </citation>
    <scope>NUCLEOTIDE SEQUENCE [LARGE SCALE GENOMIC DNA]</scope>
    <source>
        <strain evidence="2">CL2024</strain>
        <tissue evidence="2">Fresh tender leaves</tissue>
    </source>
</reference>
<organism evidence="2 3">
    <name type="scientific">Eucalyptus globulus</name>
    <name type="common">Tasmanian blue gum</name>
    <dbReference type="NCBI Taxonomy" id="34317"/>
    <lineage>
        <taxon>Eukaryota</taxon>
        <taxon>Viridiplantae</taxon>
        <taxon>Streptophyta</taxon>
        <taxon>Embryophyta</taxon>
        <taxon>Tracheophyta</taxon>
        <taxon>Spermatophyta</taxon>
        <taxon>Magnoliopsida</taxon>
        <taxon>eudicotyledons</taxon>
        <taxon>Gunneridae</taxon>
        <taxon>Pentapetalae</taxon>
        <taxon>rosids</taxon>
        <taxon>malvids</taxon>
        <taxon>Myrtales</taxon>
        <taxon>Myrtaceae</taxon>
        <taxon>Myrtoideae</taxon>
        <taxon>Eucalypteae</taxon>
        <taxon>Eucalyptus</taxon>
    </lineage>
</organism>
<dbReference type="Gene3D" id="1.10.510.10">
    <property type="entry name" value="Transferase(Phosphotransferase) domain 1"/>
    <property type="match status" value="1"/>
</dbReference>
<protein>
    <submittedName>
        <fullName evidence="2">Uncharacterized protein</fullName>
    </submittedName>
</protein>
<sequence length="147" mass="17257">MTQYLVTRWYHASELLFSCDDNGTHGLHLCRDPRAQAPVPRERVPQPAEADHQYDREPEGGGHRVHGYPKYPKAQRYIKALPFLRGTHFSRLYLQADLLAVHLLQRMPLFEPRKRMMATEAPQRPYMVGLWNEILHIHPYQHPSLRA</sequence>
<accession>A0ABD3J5W4</accession>
<name>A0ABD3J5W4_EUCGL</name>
<evidence type="ECO:0000256" key="1">
    <source>
        <dbReference type="SAM" id="MobiDB-lite"/>
    </source>
</evidence>
<proteinExistence type="predicted"/>
<evidence type="ECO:0000313" key="2">
    <source>
        <dbReference type="EMBL" id="KAL3721839.1"/>
    </source>
</evidence>
<dbReference type="EMBL" id="JBJKBG010000009">
    <property type="protein sequence ID" value="KAL3721839.1"/>
    <property type="molecule type" value="Genomic_DNA"/>
</dbReference>